<accession>A0A5D3WGG6</accession>
<comment type="caution">
    <text evidence="1">The sequence shown here is derived from an EMBL/GenBank/DDBJ whole genome shotgun (WGS) entry which is preliminary data.</text>
</comment>
<dbReference type="OrthoDB" id="3192408at2"/>
<organism evidence="1 2">
    <name type="scientific">Geothermobacter ehrlichii</name>
    <dbReference type="NCBI Taxonomy" id="213224"/>
    <lineage>
        <taxon>Bacteria</taxon>
        <taxon>Pseudomonadati</taxon>
        <taxon>Thermodesulfobacteriota</taxon>
        <taxon>Desulfuromonadia</taxon>
        <taxon>Desulfuromonadales</taxon>
        <taxon>Geothermobacteraceae</taxon>
        <taxon>Geothermobacter</taxon>
    </lineage>
</organism>
<evidence type="ECO:0000313" key="1">
    <source>
        <dbReference type="EMBL" id="TYO95207.1"/>
    </source>
</evidence>
<name>A0A5D3WGG6_9BACT</name>
<gene>
    <name evidence="1" type="ORF">EDC39_1227</name>
</gene>
<protein>
    <submittedName>
        <fullName evidence="1">C_GCAxxG_C_C family probable redox protein</fullName>
    </submittedName>
</protein>
<sequence length="138" mass="14753">MRLFGCRAGKKSDTESDESVAEKAGRLFDRGNNCAQAVLQATLGIDDPRLLDVAAAFGSGIGGQKCLCGAVSGGVMALGLAGRPRLAGRLVAKFRRRNRTTCCKALSAPFRWMSREHLANCRRLTAETATLVNELLRG</sequence>
<dbReference type="Proteomes" id="UP000324159">
    <property type="component" value="Unassembled WGS sequence"/>
</dbReference>
<reference evidence="1 2" key="1">
    <citation type="submission" date="2019-07" db="EMBL/GenBank/DDBJ databases">
        <title>Genomic Encyclopedia of Type Strains, Phase IV (KMG-IV): sequencing the most valuable type-strain genomes for metagenomic binning, comparative biology and taxonomic classification.</title>
        <authorList>
            <person name="Goeker M."/>
        </authorList>
    </citation>
    <scope>NUCLEOTIDE SEQUENCE [LARGE SCALE GENOMIC DNA]</scope>
    <source>
        <strain evidence="1 2">SS015</strain>
    </source>
</reference>
<dbReference type="RefSeq" id="WP_148897203.1">
    <property type="nucleotide sequence ID" value="NZ_VNIB01000022.1"/>
</dbReference>
<dbReference type="AlphaFoldDB" id="A0A5D3WGG6"/>
<dbReference type="Pfam" id="PF09719">
    <property type="entry name" value="C_GCAxxG_C_C"/>
    <property type="match status" value="1"/>
</dbReference>
<keyword evidence="2" id="KW-1185">Reference proteome</keyword>
<proteinExistence type="predicted"/>
<dbReference type="InterPro" id="IPR010181">
    <property type="entry name" value="CGCAxxGCC_motif"/>
</dbReference>
<dbReference type="EMBL" id="VNIB01000022">
    <property type="protein sequence ID" value="TYO95207.1"/>
    <property type="molecule type" value="Genomic_DNA"/>
</dbReference>
<evidence type="ECO:0000313" key="2">
    <source>
        <dbReference type="Proteomes" id="UP000324159"/>
    </source>
</evidence>